<dbReference type="PANTHER" id="PTHR30204:SF94">
    <property type="entry name" value="HEAVY METAL-DEPENDENT TRANSCRIPTIONAL REGULATOR HI_0293-RELATED"/>
    <property type="match status" value="1"/>
</dbReference>
<evidence type="ECO:0000256" key="2">
    <source>
        <dbReference type="ARBA" id="ARBA00023125"/>
    </source>
</evidence>
<evidence type="ECO:0000259" key="4">
    <source>
        <dbReference type="PROSITE" id="PS50937"/>
    </source>
</evidence>
<proteinExistence type="predicted"/>
<dbReference type="PROSITE" id="PS50937">
    <property type="entry name" value="HTH_MERR_2"/>
    <property type="match status" value="1"/>
</dbReference>
<dbReference type="InterPro" id="IPR047057">
    <property type="entry name" value="MerR_fam"/>
</dbReference>
<gene>
    <name evidence="5" type="ORF">JW984_05235</name>
</gene>
<dbReference type="AlphaFoldDB" id="A0A9D8PP48"/>
<dbReference type="GO" id="GO:0003700">
    <property type="term" value="F:DNA-binding transcription factor activity"/>
    <property type="evidence" value="ECO:0007669"/>
    <property type="project" value="InterPro"/>
</dbReference>
<reference evidence="5" key="1">
    <citation type="journal article" date="2021" name="Environ. Microbiol.">
        <title>Genomic characterization of three novel Desulfobacterota classes expand the metabolic and phylogenetic diversity of the phylum.</title>
        <authorList>
            <person name="Murphy C.L."/>
            <person name="Biggerstaff J."/>
            <person name="Eichhorn A."/>
            <person name="Ewing E."/>
            <person name="Shahan R."/>
            <person name="Soriano D."/>
            <person name="Stewart S."/>
            <person name="VanMol K."/>
            <person name="Walker R."/>
            <person name="Walters P."/>
            <person name="Elshahed M.S."/>
            <person name="Youssef N.H."/>
        </authorList>
    </citation>
    <scope>NUCLEOTIDE SEQUENCE</scope>
    <source>
        <strain evidence="5">Zod_Metabat.24</strain>
    </source>
</reference>
<accession>A0A9D8PP48</accession>
<reference evidence="5" key="2">
    <citation type="submission" date="2021-01" db="EMBL/GenBank/DDBJ databases">
        <authorList>
            <person name="Hahn C.R."/>
            <person name="Youssef N.H."/>
            <person name="Elshahed M."/>
        </authorList>
    </citation>
    <scope>NUCLEOTIDE SEQUENCE</scope>
    <source>
        <strain evidence="5">Zod_Metabat.24</strain>
    </source>
</reference>
<evidence type="ECO:0000256" key="3">
    <source>
        <dbReference type="ARBA" id="ARBA00023163"/>
    </source>
</evidence>
<evidence type="ECO:0000313" key="6">
    <source>
        <dbReference type="Proteomes" id="UP000809273"/>
    </source>
</evidence>
<evidence type="ECO:0000313" key="5">
    <source>
        <dbReference type="EMBL" id="MBN1572585.1"/>
    </source>
</evidence>
<dbReference type="InterPro" id="IPR000551">
    <property type="entry name" value="MerR-type_HTH_dom"/>
</dbReference>
<evidence type="ECO:0000256" key="1">
    <source>
        <dbReference type="ARBA" id="ARBA00023015"/>
    </source>
</evidence>
<sequence length="227" mass="26471">MSLKISELEKITGVPQSTIRYYVKEGLLPKPEKVNKSMSYYDESCIDRIALVIELKEKKYYPLSVIRSIIKSIDNGANLNGLISLRDAIFSPKAHGEPELMDRDEFIKASGMDKELLKRAEAMNILIPYNKGGKKPYNHEDLNFARHIVWGFKELKMDINDVRFYIDHGEKIVEEEIKLRKRVVSGKSRDENIRITARMSEMADELRSYILRRLFQSRVKKMLEKTK</sequence>
<dbReference type="InterPro" id="IPR009061">
    <property type="entry name" value="DNA-bd_dom_put_sf"/>
</dbReference>
<keyword evidence="1" id="KW-0805">Transcription regulation</keyword>
<name>A0A9D8PP48_9DELT</name>
<dbReference type="Gene3D" id="1.10.1660.10">
    <property type="match status" value="1"/>
</dbReference>
<feature type="domain" description="HTH merR-type" evidence="4">
    <location>
        <begin position="1"/>
        <end position="72"/>
    </location>
</feature>
<keyword evidence="3" id="KW-0804">Transcription</keyword>
<dbReference type="EMBL" id="JAFGIX010000025">
    <property type="protein sequence ID" value="MBN1572585.1"/>
    <property type="molecule type" value="Genomic_DNA"/>
</dbReference>
<dbReference type="SUPFAM" id="SSF46955">
    <property type="entry name" value="Putative DNA-binding domain"/>
    <property type="match status" value="1"/>
</dbReference>
<dbReference type="Pfam" id="PF13411">
    <property type="entry name" value="MerR_1"/>
    <property type="match status" value="1"/>
</dbReference>
<keyword evidence="2" id="KW-0238">DNA-binding</keyword>
<organism evidence="5 6">
    <name type="scientific">Candidatus Zymogenus saltonus</name>
    <dbReference type="NCBI Taxonomy" id="2844893"/>
    <lineage>
        <taxon>Bacteria</taxon>
        <taxon>Deltaproteobacteria</taxon>
        <taxon>Candidatus Zymogenia</taxon>
        <taxon>Candidatus Zymogeniales</taxon>
        <taxon>Candidatus Zymogenaceae</taxon>
        <taxon>Candidatus Zymogenus</taxon>
    </lineage>
</organism>
<comment type="caution">
    <text evidence="5">The sequence shown here is derived from an EMBL/GenBank/DDBJ whole genome shotgun (WGS) entry which is preliminary data.</text>
</comment>
<dbReference type="PANTHER" id="PTHR30204">
    <property type="entry name" value="REDOX-CYCLING DRUG-SENSING TRANSCRIPTIONAL ACTIVATOR SOXR"/>
    <property type="match status" value="1"/>
</dbReference>
<dbReference type="SMART" id="SM00422">
    <property type="entry name" value="HTH_MERR"/>
    <property type="match status" value="1"/>
</dbReference>
<protein>
    <submittedName>
        <fullName evidence="5">MerR family transcriptional regulator</fullName>
    </submittedName>
</protein>
<dbReference type="Proteomes" id="UP000809273">
    <property type="component" value="Unassembled WGS sequence"/>
</dbReference>
<dbReference type="GO" id="GO:0003677">
    <property type="term" value="F:DNA binding"/>
    <property type="evidence" value="ECO:0007669"/>
    <property type="project" value="UniProtKB-KW"/>
</dbReference>